<keyword evidence="2" id="KW-0812">Transmembrane</keyword>
<comment type="similarity">
    <text evidence="1">Belongs to the bile acid:sodium symporter (BASS) (TC 2.A.28) family.</text>
</comment>
<feature type="transmembrane region" description="Helical" evidence="2">
    <location>
        <begin position="72"/>
        <end position="93"/>
    </location>
</feature>
<dbReference type="OrthoDB" id="188035at2759"/>
<dbReference type="AlphaFoldDB" id="A0A8B8D4X7"/>
<dbReference type="InterPro" id="IPR038770">
    <property type="entry name" value="Na+/solute_symporter_sf"/>
</dbReference>
<feature type="transmembrane region" description="Helical" evidence="2">
    <location>
        <begin position="201"/>
        <end position="220"/>
    </location>
</feature>
<dbReference type="InterPro" id="IPR016833">
    <property type="entry name" value="Put_Na-Bile_cotransptr"/>
</dbReference>
<reference evidence="4" key="1">
    <citation type="submission" date="2025-08" db="UniProtKB">
        <authorList>
            <consortium name="RefSeq"/>
        </authorList>
    </citation>
    <scope>IDENTIFICATION</scope>
    <source>
        <tissue evidence="4">Whole sample</tissue>
    </source>
</reference>
<feature type="transmembrane region" description="Helical" evidence="2">
    <location>
        <begin position="42"/>
        <end position="60"/>
    </location>
</feature>
<keyword evidence="3" id="KW-1185">Reference proteome</keyword>
<keyword evidence="2" id="KW-0472">Membrane</keyword>
<proteinExistence type="inferred from homology"/>
<dbReference type="Proteomes" id="UP000694844">
    <property type="component" value="Chromosome 3"/>
</dbReference>
<dbReference type="RefSeq" id="XP_022323158.1">
    <property type="nucleotide sequence ID" value="XM_022467450.1"/>
</dbReference>
<name>A0A8B8D4X7_CRAVI</name>
<organism evidence="3 4">
    <name type="scientific">Crassostrea virginica</name>
    <name type="common">Eastern oyster</name>
    <dbReference type="NCBI Taxonomy" id="6565"/>
    <lineage>
        <taxon>Eukaryota</taxon>
        <taxon>Metazoa</taxon>
        <taxon>Spiralia</taxon>
        <taxon>Lophotrochozoa</taxon>
        <taxon>Mollusca</taxon>
        <taxon>Bivalvia</taxon>
        <taxon>Autobranchia</taxon>
        <taxon>Pteriomorphia</taxon>
        <taxon>Ostreida</taxon>
        <taxon>Ostreoidea</taxon>
        <taxon>Ostreidae</taxon>
        <taxon>Crassostrea</taxon>
    </lineage>
</organism>
<keyword evidence="2" id="KW-1133">Transmembrane helix</keyword>
<dbReference type="PIRSF" id="PIRSF026166">
    <property type="entry name" value="UCP026166"/>
    <property type="match status" value="1"/>
</dbReference>
<feature type="transmembrane region" description="Helical" evidence="2">
    <location>
        <begin position="105"/>
        <end position="126"/>
    </location>
</feature>
<evidence type="ECO:0000256" key="2">
    <source>
        <dbReference type="SAM" id="Phobius"/>
    </source>
</evidence>
<protein>
    <submittedName>
        <fullName evidence="4">Sodium/bile acid cotransporter 7-like</fullName>
    </submittedName>
</protein>
<feature type="transmembrane region" description="Helical" evidence="2">
    <location>
        <begin position="12"/>
        <end position="30"/>
    </location>
</feature>
<accession>A0A8B8D4X7</accession>
<dbReference type="PANTHER" id="PTHR18640">
    <property type="entry name" value="SOLUTE CARRIER FAMILY 10 MEMBER 7"/>
    <property type="match status" value="1"/>
</dbReference>
<feature type="transmembrane region" description="Helical" evidence="2">
    <location>
        <begin position="232"/>
        <end position="257"/>
    </location>
</feature>
<dbReference type="KEGG" id="cvn:111124524"/>
<evidence type="ECO:0000313" key="4">
    <source>
        <dbReference type="RefSeq" id="XP_022323158.1"/>
    </source>
</evidence>
<dbReference type="GeneID" id="111124524"/>
<dbReference type="PANTHER" id="PTHR18640:SF5">
    <property type="entry name" value="SODIUM_BILE ACID COTRANSPORTER 7"/>
    <property type="match status" value="1"/>
</dbReference>
<feature type="transmembrane region" description="Helical" evidence="2">
    <location>
        <begin position="138"/>
        <end position="159"/>
    </location>
</feature>
<dbReference type="Gene3D" id="1.20.1530.20">
    <property type="match status" value="1"/>
</dbReference>
<sequence>MIIIVPQFIRTNWFLCGILAVICFASFIPSIGARGGILRPEITVKFIAVSIIFLNSGISLKSEDLRKALVQFKVHIFIQGWTFIIFPSLIYLLVSLMKDGPFNELLLQGLLVLGCMPPPVSSAVLLTKAVSGNEAAAIFNSAIGSFLGIFITPSLILLIVGSAVDVPVTSIFLQLSLTVVLPLCVGQVIRRRHRAWLDRNPIPFGTIGSAILLLIIYTTFCDTFQQTDIHLDFLSLLSIVFLIVILQCALLGMVFYITTQPCLNFDPTDTTAMMFCSSHKSLTLGIPIIKIVFSGDPGLSLITIPLLVYHPTQILLGGLLVPPLKEWMFLVGRNRYTMAKHV</sequence>
<evidence type="ECO:0000313" key="3">
    <source>
        <dbReference type="Proteomes" id="UP000694844"/>
    </source>
</evidence>
<dbReference type="GO" id="GO:0005886">
    <property type="term" value="C:plasma membrane"/>
    <property type="evidence" value="ECO:0007669"/>
    <property type="project" value="TreeGrafter"/>
</dbReference>
<evidence type="ECO:0000256" key="1">
    <source>
        <dbReference type="ARBA" id="ARBA00006528"/>
    </source>
</evidence>
<feature type="transmembrane region" description="Helical" evidence="2">
    <location>
        <begin position="171"/>
        <end position="189"/>
    </location>
</feature>
<dbReference type="Pfam" id="PF13593">
    <property type="entry name" value="SBF_like"/>
    <property type="match status" value="1"/>
</dbReference>
<gene>
    <name evidence="4" type="primary">LOC111124524</name>
</gene>